<dbReference type="Pfam" id="PF13407">
    <property type="entry name" value="Peripla_BP_4"/>
    <property type="match status" value="1"/>
</dbReference>
<proteinExistence type="predicted"/>
<dbReference type="SMART" id="SM00354">
    <property type="entry name" value="HTH_LACI"/>
    <property type="match status" value="1"/>
</dbReference>
<accession>A0A2T5B5J6</accession>
<protein>
    <submittedName>
        <fullName evidence="5">LacI family transcriptional regulator</fullName>
    </submittedName>
</protein>
<evidence type="ECO:0000259" key="4">
    <source>
        <dbReference type="PROSITE" id="PS50932"/>
    </source>
</evidence>
<dbReference type="InterPro" id="IPR028082">
    <property type="entry name" value="Peripla_BP_I"/>
</dbReference>
<gene>
    <name evidence="5" type="ORF">C7449_105154</name>
</gene>
<dbReference type="Gene3D" id="3.40.50.2300">
    <property type="match status" value="2"/>
</dbReference>
<dbReference type="CDD" id="cd01392">
    <property type="entry name" value="HTH_LacI"/>
    <property type="match status" value="1"/>
</dbReference>
<dbReference type="GO" id="GO:0000976">
    <property type="term" value="F:transcription cis-regulatory region binding"/>
    <property type="evidence" value="ECO:0007669"/>
    <property type="project" value="TreeGrafter"/>
</dbReference>
<dbReference type="EMBL" id="PZZZ01000005">
    <property type="protein sequence ID" value="PTM94255.1"/>
    <property type="molecule type" value="Genomic_DNA"/>
</dbReference>
<evidence type="ECO:0000313" key="5">
    <source>
        <dbReference type="EMBL" id="PTM94255.1"/>
    </source>
</evidence>
<dbReference type="GO" id="GO:0003700">
    <property type="term" value="F:DNA-binding transcription factor activity"/>
    <property type="evidence" value="ECO:0007669"/>
    <property type="project" value="TreeGrafter"/>
</dbReference>
<keyword evidence="3" id="KW-0804">Transcription</keyword>
<organism evidence="5 6">
    <name type="scientific">Mycoplana dimorpha</name>
    <dbReference type="NCBI Taxonomy" id="28320"/>
    <lineage>
        <taxon>Bacteria</taxon>
        <taxon>Pseudomonadati</taxon>
        <taxon>Pseudomonadota</taxon>
        <taxon>Alphaproteobacteria</taxon>
        <taxon>Hyphomicrobiales</taxon>
        <taxon>Rhizobiaceae</taxon>
        <taxon>Mycoplana</taxon>
    </lineage>
</organism>
<keyword evidence="6" id="KW-1185">Reference proteome</keyword>
<evidence type="ECO:0000256" key="1">
    <source>
        <dbReference type="ARBA" id="ARBA00023015"/>
    </source>
</evidence>
<reference evidence="5 6" key="1">
    <citation type="submission" date="2018-04" db="EMBL/GenBank/DDBJ databases">
        <title>Genomic Encyclopedia of Type Strains, Phase IV (KMG-IV): sequencing the most valuable type-strain genomes for metagenomic binning, comparative biology and taxonomic classification.</title>
        <authorList>
            <person name="Goeker M."/>
        </authorList>
    </citation>
    <scope>NUCLEOTIDE SEQUENCE [LARGE SCALE GENOMIC DNA]</scope>
    <source>
        <strain evidence="5 6">DSM 7138</strain>
    </source>
</reference>
<keyword evidence="1" id="KW-0805">Transcription regulation</keyword>
<dbReference type="SUPFAM" id="SSF53822">
    <property type="entry name" value="Periplasmic binding protein-like I"/>
    <property type="match status" value="1"/>
</dbReference>
<evidence type="ECO:0000313" key="6">
    <source>
        <dbReference type="Proteomes" id="UP000241247"/>
    </source>
</evidence>
<evidence type="ECO:0000256" key="2">
    <source>
        <dbReference type="ARBA" id="ARBA00023125"/>
    </source>
</evidence>
<sequence>MRLNGNKEYAMDRPSQGNHRAEASRCQFLIYVHQKLRYSSVPEEIMRPTVHDIAANAGVSLATVDRVLNGRPGVRAVTRARVEAAIRSLGYVRDMAAANLAKGRIYPLVFIVPAGENPFMRGLEAEVRAAVDRSAFERTRISIVNVPPFDPAALVAAIDAAIAAGVAGIAAVAVDAPEVAAAICRARTAGIAFVTLVSDLANSGRDHFCGVDNVAAGRTAGSLMARFLGARPGPVAVLAGSMRVRDHRERLEGFRIMMAEAGGGRPVLDVLEGQDDPELAEALIAKCLENNPDLAGIYSLGAGNGGLVAALAAAGRDDLCVIAHELTAPTRAGLESGLIDAVLNQDAGHEVRSAIRTLRAKADGLPVIEAQERIRIDIFIKENLPPESGVAPPPAVPDEH</sequence>
<evidence type="ECO:0000256" key="3">
    <source>
        <dbReference type="ARBA" id="ARBA00023163"/>
    </source>
</evidence>
<dbReference type="PANTHER" id="PTHR30146">
    <property type="entry name" value="LACI-RELATED TRANSCRIPTIONAL REPRESSOR"/>
    <property type="match status" value="1"/>
</dbReference>
<dbReference type="Proteomes" id="UP000241247">
    <property type="component" value="Unassembled WGS sequence"/>
</dbReference>
<keyword evidence="2" id="KW-0238">DNA-binding</keyword>
<dbReference type="SUPFAM" id="SSF47413">
    <property type="entry name" value="lambda repressor-like DNA-binding domains"/>
    <property type="match status" value="1"/>
</dbReference>
<feature type="domain" description="HTH lacI-type" evidence="4">
    <location>
        <begin position="48"/>
        <end position="102"/>
    </location>
</feature>
<comment type="caution">
    <text evidence="5">The sequence shown here is derived from an EMBL/GenBank/DDBJ whole genome shotgun (WGS) entry which is preliminary data.</text>
</comment>
<dbReference type="InterPro" id="IPR000843">
    <property type="entry name" value="HTH_LacI"/>
</dbReference>
<dbReference type="InterPro" id="IPR010982">
    <property type="entry name" value="Lambda_DNA-bd_dom_sf"/>
</dbReference>
<name>A0A2T5B5J6_MYCDI</name>
<dbReference type="PROSITE" id="PS00356">
    <property type="entry name" value="HTH_LACI_1"/>
    <property type="match status" value="1"/>
</dbReference>
<dbReference type="AlphaFoldDB" id="A0A2T5B5J6"/>
<dbReference type="CDD" id="cd06307">
    <property type="entry name" value="PBP1_sugar_binding"/>
    <property type="match status" value="1"/>
</dbReference>
<dbReference type="PROSITE" id="PS50932">
    <property type="entry name" value="HTH_LACI_2"/>
    <property type="match status" value="1"/>
</dbReference>
<dbReference type="Gene3D" id="1.10.260.40">
    <property type="entry name" value="lambda repressor-like DNA-binding domains"/>
    <property type="match status" value="1"/>
</dbReference>
<dbReference type="InterPro" id="IPR025997">
    <property type="entry name" value="SBP_2_dom"/>
</dbReference>
<dbReference type="Pfam" id="PF00356">
    <property type="entry name" value="LacI"/>
    <property type="match status" value="1"/>
</dbReference>
<dbReference type="PANTHER" id="PTHR30146:SF152">
    <property type="entry name" value="TRANSCRIPTIONAL REGULATORY PROTEIN"/>
    <property type="match status" value="1"/>
</dbReference>